<keyword evidence="6" id="KW-0067">ATP-binding</keyword>
<dbReference type="Proteomes" id="UP000295008">
    <property type="component" value="Unassembled WGS sequence"/>
</dbReference>
<dbReference type="FunFam" id="1.20.272.10:FF:000001">
    <property type="entry name" value="Putative AAA family ATPase"/>
    <property type="match status" value="1"/>
</dbReference>
<reference evidence="8 9" key="1">
    <citation type="submission" date="2019-03" db="EMBL/GenBank/DDBJ databases">
        <title>Genomic Encyclopedia of Type Strains, Phase IV (KMG-IV): sequencing the most valuable type-strain genomes for metagenomic binning, comparative biology and taxonomic classification.</title>
        <authorList>
            <person name="Goeker M."/>
        </authorList>
    </citation>
    <scope>NUCLEOTIDE SEQUENCE [LARGE SCALE GENOMIC DNA]</scope>
    <source>
        <strain evidence="8 9">LX-B</strain>
    </source>
</reference>
<dbReference type="PANTHER" id="PTHR13779:SF7">
    <property type="entry name" value="ATPASE WRNIP1"/>
    <property type="match status" value="1"/>
</dbReference>
<dbReference type="AlphaFoldDB" id="A0A4R1RTQ4"/>
<dbReference type="InterPro" id="IPR003593">
    <property type="entry name" value="AAA+_ATPase"/>
</dbReference>
<proteinExistence type="inferred from homology"/>
<dbReference type="Gene3D" id="1.10.3710.10">
    <property type="entry name" value="DNA polymerase III clamp loader subunits, C-terminal domain"/>
    <property type="match status" value="1"/>
</dbReference>
<dbReference type="PANTHER" id="PTHR13779">
    <property type="entry name" value="WERNER HELICASE-INTERACTING PROTEIN 1 FAMILY MEMBER"/>
    <property type="match status" value="1"/>
</dbReference>
<dbReference type="InterPro" id="IPR027417">
    <property type="entry name" value="P-loop_NTPase"/>
</dbReference>
<dbReference type="SMART" id="SM00382">
    <property type="entry name" value="AAA"/>
    <property type="match status" value="1"/>
</dbReference>
<dbReference type="SUPFAM" id="SSF52540">
    <property type="entry name" value="P-loop containing nucleoside triphosphate hydrolases"/>
    <property type="match status" value="1"/>
</dbReference>
<dbReference type="GO" id="GO:0003677">
    <property type="term" value="F:DNA binding"/>
    <property type="evidence" value="ECO:0007669"/>
    <property type="project" value="InterPro"/>
</dbReference>
<evidence type="ECO:0000256" key="3">
    <source>
        <dbReference type="ARBA" id="ARBA00020776"/>
    </source>
</evidence>
<name>A0A4R1RTQ4_HYDET</name>
<dbReference type="EMBL" id="SLUN01000012">
    <property type="protein sequence ID" value="TCL69372.1"/>
    <property type="molecule type" value="Genomic_DNA"/>
</dbReference>
<dbReference type="InterPro" id="IPR051314">
    <property type="entry name" value="AAA_ATPase_RarA/MGS1/WRNIP1"/>
</dbReference>
<dbReference type="RefSeq" id="WP_132014392.1">
    <property type="nucleotide sequence ID" value="NZ_SLUN01000012.1"/>
</dbReference>
<dbReference type="GO" id="GO:0009378">
    <property type="term" value="F:four-way junction helicase activity"/>
    <property type="evidence" value="ECO:0007669"/>
    <property type="project" value="InterPro"/>
</dbReference>
<evidence type="ECO:0000256" key="2">
    <source>
        <dbReference type="ARBA" id="ARBA00008959"/>
    </source>
</evidence>
<keyword evidence="9" id="KW-1185">Reference proteome</keyword>
<dbReference type="InterPro" id="IPR008824">
    <property type="entry name" value="RuvB-like_N"/>
</dbReference>
<organism evidence="8 9">
    <name type="scientific">Hydrogenispora ethanolica</name>
    <dbReference type="NCBI Taxonomy" id="1082276"/>
    <lineage>
        <taxon>Bacteria</taxon>
        <taxon>Bacillati</taxon>
        <taxon>Bacillota</taxon>
        <taxon>Hydrogenispora</taxon>
    </lineage>
</organism>
<dbReference type="FunFam" id="1.10.8.60:FF:000029">
    <property type="entry name" value="Replication-associated recombination protein A"/>
    <property type="match status" value="1"/>
</dbReference>
<dbReference type="Pfam" id="PF12002">
    <property type="entry name" value="MgsA_C"/>
    <property type="match status" value="1"/>
</dbReference>
<dbReference type="FunFam" id="1.10.3710.10:FF:000003">
    <property type="entry name" value="ATPase, AAA family protein"/>
    <property type="match status" value="1"/>
</dbReference>
<dbReference type="Pfam" id="PF05496">
    <property type="entry name" value="RuvB_N"/>
    <property type="match status" value="1"/>
</dbReference>
<comment type="similarity">
    <text evidence="2">Belongs to the AAA ATPase family. RarA/MGS1/WRNIP1 subfamily.</text>
</comment>
<dbReference type="GO" id="GO:0017116">
    <property type="term" value="F:single-stranded DNA helicase activity"/>
    <property type="evidence" value="ECO:0007669"/>
    <property type="project" value="TreeGrafter"/>
</dbReference>
<evidence type="ECO:0000313" key="9">
    <source>
        <dbReference type="Proteomes" id="UP000295008"/>
    </source>
</evidence>
<accession>A0A4R1RTQ4</accession>
<dbReference type="Gene3D" id="3.40.50.300">
    <property type="entry name" value="P-loop containing nucleotide triphosphate hydrolases"/>
    <property type="match status" value="1"/>
</dbReference>
<dbReference type="Pfam" id="PF16193">
    <property type="entry name" value="AAA_assoc_2"/>
    <property type="match status" value="1"/>
</dbReference>
<evidence type="ECO:0000256" key="5">
    <source>
        <dbReference type="ARBA" id="ARBA00022741"/>
    </source>
</evidence>
<evidence type="ECO:0000313" key="8">
    <source>
        <dbReference type="EMBL" id="TCL69372.1"/>
    </source>
</evidence>
<dbReference type="GO" id="GO:0000731">
    <property type="term" value="P:DNA synthesis involved in DNA repair"/>
    <property type="evidence" value="ECO:0007669"/>
    <property type="project" value="TreeGrafter"/>
</dbReference>
<feature type="domain" description="AAA+ ATPase" evidence="7">
    <location>
        <begin position="50"/>
        <end position="166"/>
    </location>
</feature>
<dbReference type="GO" id="GO:0008047">
    <property type="term" value="F:enzyme activator activity"/>
    <property type="evidence" value="ECO:0007669"/>
    <property type="project" value="TreeGrafter"/>
</dbReference>
<dbReference type="Gene3D" id="1.10.8.60">
    <property type="match status" value="1"/>
</dbReference>
<dbReference type="GO" id="GO:0006310">
    <property type="term" value="P:DNA recombination"/>
    <property type="evidence" value="ECO:0007669"/>
    <property type="project" value="InterPro"/>
</dbReference>
<dbReference type="GO" id="GO:0006261">
    <property type="term" value="P:DNA-templated DNA replication"/>
    <property type="evidence" value="ECO:0007669"/>
    <property type="project" value="TreeGrafter"/>
</dbReference>
<dbReference type="SUPFAM" id="SSF48019">
    <property type="entry name" value="post-AAA+ oligomerization domain-like"/>
    <property type="match status" value="1"/>
</dbReference>
<dbReference type="InterPro" id="IPR008921">
    <property type="entry name" value="DNA_pol3_clamp-load_cplx_C"/>
</dbReference>
<sequence>MDLFSVNSENQTREAPLASRMRPRNLDEFIGQEEIVGEGRLLRRAIEADRLSSMIFYGPPGTGKTTLARIIANTTRSCFETLNAVTAGVADIRRIIAEASDRLKLYQQKTILFVDEIHRFNKSQQDALLPAVEEGTVLLIGATTENPLYEVNTPLISRSMVFRFYPLEARHLKQVIQRALEDHERGIADFRVRLAPDALEHLAFVANGDARIALNALELAALTTPPDPQTHYRELTLAIISDCVQQRPLRYDRGGQVHYDTISAFIKSLRGSDPDAALYYLALMITAGEDPKFIARRMIVHAAEDVGNADPMALLVAMAAAQAVEMVGLPEARIPMAEAAIYIATAPKSNASCVAIDLAMAEVQKMEGQEVPVHLRDSSHSQARKLGDGVGYRYPHDYPGGYVDQAYLPEALRDKVFYQPTLNGRESELAGRLRKLRPERYAQEP</sequence>
<evidence type="ECO:0000256" key="6">
    <source>
        <dbReference type="ARBA" id="ARBA00022840"/>
    </source>
</evidence>
<dbReference type="OrthoDB" id="9778364at2"/>
<protein>
    <recommendedName>
        <fullName evidence="3">Replication-associated recombination protein A</fullName>
    </recommendedName>
</protein>
<evidence type="ECO:0000256" key="1">
    <source>
        <dbReference type="ARBA" id="ARBA00002393"/>
    </source>
</evidence>
<dbReference type="FunFam" id="3.40.50.300:FF:000137">
    <property type="entry name" value="Replication-associated recombination protein A"/>
    <property type="match status" value="1"/>
</dbReference>
<comment type="function">
    <text evidence="1">DNA-dependent ATPase that plays important roles in cellular responses to stalled DNA replication processes.</text>
</comment>
<dbReference type="InterPro" id="IPR032423">
    <property type="entry name" value="AAA_assoc_2"/>
</dbReference>
<dbReference type="CDD" id="cd00009">
    <property type="entry name" value="AAA"/>
    <property type="match status" value="1"/>
</dbReference>
<keyword evidence="4" id="KW-0235">DNA replication</keyword>
<dbReference type="InterPro" id="IPR021886">
    <property type="entry name" value="MgsA_C"/>
</dbReference>
<dbReference type="GO" id="GO:0005524">
    <property type="term" value="F:ATP binding"/>
    <property type="evidence" value="ECO:0007669"/>
    <property type="project" value="UniProtKB-KW"/>
</dbReference>
<dbReference type="Gene3D" id="1.20.272.10">
    <property type="match status" value="1"/>
</dbReference>
<dbReference type="CDD" id="cd18139">
    <property type="entry name" value="HLD_clamp_RarA"/>
    <property type="match status" value="1"/>
</dbReference>
<evidence type="ECO:0000256" key="4">
    <source>
        <dbReference type="ARBA" id="ARBA00022705"/>
    </source>
</evidence>
<gene>
    <name evidence="8" type="ORF">EDC14_101269</name>
</gene>
<comment type="caution">
    <text evidence="8">The sequence shown here is derived from an EMBL/GenBank/DDBJ whole genome shotgun (WGS) entry which is preliminary data.</text>
</comment>
<keyword evidence="5" id="KW-0547">Nucleotide-binding</keyword>
<evidence type="ECO:0000259" key="7">
    <source>
        <dbReference type="SMART" id="SM00382"/>
    </source>
</evidence>